<accession>A0A7J7JEF9</accession>
<dbReference type="OrthoDB" id="6226968at2759"/>
<dbReference type="InterPro" id="IPR036179">
    <property type="entry name" value="Ig-like_dom_sf"/>
</dbReference>
<dbReference type="Pfam" id="PF07679">
    <property type="entry name" value="I-set"/>
    <property type="match status" value="1"/>
</dbReference>
<dbReference type="InterPro" id="IPR013783">
    <property type="entry name" value="Ig-like_fold"/>
</dbReference>
<keyword evidence="2" id="KW-0963">Cytoplasm</keyword>
<name>A0A7J7JEF9_BUGNE</name>
<comment type="caution">
    <text evidence="6">The sequence shown here is derived from an EMBL/GenBank/DDBJ whole genome shotgun (WGS) entry which is preliminary data.</text>
</comment>
<evidence type="ECO:0000259" key="5">
    <source>
        <dbReference type="PROSITE" id="PS50835"/>
    </source>
</evidence>
<dbReference type="PANTHER" id="PTHR47633:SF4">
    <property type="entry name" value="MYOPALLADIN ISOFORM X1"/>
    <property type="match status" value="1"/>
</dbReference>
<dbReference type="InterPro" id="IPR003599">
    <property type="entry name" value="Ig_sub"/>
</dbReference>
<evidence type="ECO:0000256" key="1">
    <source>
        <dbReference type="ARBA" id="ARBA00004496"/>
    </source>
</evidence>
<dbReference type="EMBL" id="VXIV02002549">
    <property type="protein sequence ID" value="KAF6024689.1"/>
    <property type="molecule type" value="Genomic_DNA"/>
</dbReference>
<keyword evidence="7" id="KW-1185">Reference proteome</keyword>
<dbReference type="AlphaFoldDB" id="A0A7J7JEF9"/>
<protein>
    <submittedName>
        <fullName evidence="6">Unc-22</fullName>
    </submittedName>
</protein>
<dbReference type="PANTHER" id="PTHR47633">
    <property type="entry name" value="IMMUNOGLOBULIN"/>
    <property type="match status" value="1"/>
</dbReference>
<reference evidence="6" key="1">
    <citation type="submission" date="2020-06" db="EMBL/GenBank/DDBJ databases">
        <title>Draft genome of Bugula neritina, a colonial animal packing powerful symbionts and potential medicines.</title>
        <authorList>
            <person name="Rayko M."/>
        </authorList>
    </citation>
    <scope>NUCLEOTIDE SEQUENCE [LARGE SCALE GENOMIC DNA]</scope>
    <source>
        <strain evidence="6">Kwan_BN1</strain>
    </source>
</reference>
<dbReference type="Proteomes" id="UP000593567">
    <property type="component" value="Unassembled WGS sequence"/>
</dbReference>
<evidence type="ECO:0000256" key="2">
    <source>
        <dbReference type="ARBA" id="ARBA00022490"/>
    </source>
</evidence>
<feature type="domain" description="Ig-like" evidence="5">
    <location>
        <begin position="1"/>
        <end position="75"/>
    </location>
</feature>
<keyword evidence="3" id="KW-0393">Immunoglobulin domain</keyword>
<sequence>MIQEHDTFKLTCTVQGFPQPQVSWYHSGRDITNNPRYSVTYASGRCSIEIGNAESGDAGKYTCRAVNTLGEAECSCNVVVEESASQRITTGRNRRATSLQPMAYSGASGGYSSSSVVNSNRLSRLSSQQDSFMPSSYVSSTQRSRRVSDIDNSYSSTASNGGYEITTEYSTRSRRNIGSGFADDIPRSRIRAGSENRFNVNRYSSVQEEMGFEVQWVVQRIYQQ</sequence>
<dbReference type="InterPro" id="IPR013098">
    <property type="entry name" value="Ig_I-set"/>
</dbReference>
<feature type="compositionally biased region" description="Polar residues" evidence="4">
    <location>
        <begin position="128"/>
        <end position="142"/>
    </location>
</feature>
<gene>
    <name evidence="6" type="ORF">EB796_017011</name>
</gene>
<feature type="region of interest" description="Disordered" evidence="4">
    <location>
        <begin position="125"/>
        <end position="155"/>
    </location>
</feature>
<dbReference type="InterPro" id="IPR003598">
    <property type="entry name" value="Ig_sub2"/>
</dbReference>
<dbReference type="SUPFAM" id="SSF48726">
    <property type="entry name" value="Immunoglobulin"/>
    <property type="match status" value="1"/>
</dbReference>
<proteinExistence type="predicted"/>
<dbReference type="GO" id="GO:0005737">
    <property type="term" value="C:cytoplasm"/>
    <property type="evidence" value="ECO:0007669"/>
    <property type="project" value="UniProtKB-SubCell"/>
</dbReference>
<evidence type="ECO:0000313" key="7">
    <source>
        <dbReference type="Proteomes" id="UP000593567"/>
    </source>
</evidence>
<dbReference type="SMART" id="SM00408">
    <property type="entry name" value="IGc2"/>
    <property type="match status" value="1"/>
</dbReference>
<dbReference type="FunFam" id="2.60.40.10:FF:000425">
    <property type="entry name" value="Myosin light chain kinase"/>
    <property type="match status" value="1"/>
</dbReference>
<dbReference type="PROSITE" id="PS50835">
    <property type="entry name" value="IG_LIKE"/>
    <property type="match status" value="1"/>
</dbReference>
<organism evidence="6 7">
    <name type="scientific">Bugula neritina</name>
    <name type="common">Brown bryozoan</name>
    <name type="synonym">Sertularia neritina</name>
    <dbReference type="NCBI Taxonomy" id="10212"/>
    <lineage>
        <taxon>Eukaryota</taxon>
        <taxon>Metazoa</taxon>
        <taxon>Spiralia</taxon>
        <taxon>Lophotrochozoa</taxon>
        <taxon>Bryozoa</taxon>
        <taxon>Gymnolaemata</taxon>
        <taxon>Cheilostomatida</taxon>
        <taxon>Flustrina</taxon>
        <taxon>Buguloidea</taxon>
        <taxon>Bugulidae</taxon>
        <taxon>Bugula</taxon>
    </lineage>
</organism>
<dbReference type="SMART" id="SM00409">
    <property type="entry name" value="IG"/>
    <property type="match status" value="1"/>
</dbReference>
<dbReference type="Gene3D" id="2.60.40.10">
    <property type="entry name" value="Immunoglobulins"/>
    <property type="match status" value="1"/>
</dbReference>
<evidence type="ECO:0000256" key="4">
    <source>
        <dbReference type="SAM" id="MobiDB-lite"/>
    </source>
</evidence>
<evidence type="ECO:0000256" key="3">
    <source>
        <dbReference type="ARBA" id="ARBA00023319"/>
    </source>
</evidence>
<evidence type="ECO:0000313" key="6">
    <source>
        <dbReference type="EMBL" id="KAF6024689.1"/>
    </source>
</evidence>
<dbReference type="InterPro" id="IPR007110">
    <property type="entry name" value="Ig-like_dom"/>
</dbReference>
<comment type="subcellular location">
    <subcellularLocation>
        <location evidence="1">Cytoplasm</location>
    </subcellularLocation>
</comment>